<evidence type="ECO:0000313" key="2">
    <source>
        <dbReference type="EMBL" id="SVC19508.1"/>
    </source>
</evidence>
<feature type="domain" description="CHASE2" evidence="1">
    <location>
        <begin position="37"/>
        <end position="365"/>
    </location>
</feature>
<name>A0A382K5G3_9ZZZZ</name>
<dbReference type="EMBL" id="UINC01078436">
    <property type="protein sequence ID" value="SVC19508.1"/>
    <property type="molecule type" value="Genomic_DNA"/>
</dbReference>
<dbReference type="Pfam" id="PF05226">
    <property type="entry name" value="CHASE2"/>
    <property type="match status" value="1"/>
</dbReference>
<sequence>MTDRQKRMIAGLAIGVLISLFIHLGTHSENSALADLFDRYENQSYDARMRAKTNGVEEASIEDVVIIDIEQNSVASLGNYHEWPHAYHGQLIDVVSSGEPKALIFDIIFDQKDDGTYKLVEALSWNQTNPLPDVKTTADQFLVSHDPSRFVWSTSQSQTTHHALVFEGEDTLNFLYAMDAVPERYDAARHIIKVSEETADHLPEAARLGNTYMDLLSGSAGAGSANFPQDKDGIIRRAPTAIHFKGSGDVFLSLTMSAVKDVLGISADGFDYDFEAGLLRLTDTNGVEVRKIPIDNEGRMYVNYFGPHKTFYYIPYMYCFDPEMLDPTYWAGKVALVGSSLPGLMDLRNTPVQETFAGVEIHANV</sequence>
<feature type="non-terminal residue" evidence="2">
    <location>
        <position position="365"/>
    </location>
</feature>
<reference evidence="2" key="1">
    <citation type="submission" date="2018-05" db="EMBL/GenBank/DDBJ databases">
        <authorList>
            <person name="Lanie J.A."/>
            <person name="Ng W.-L."/>
            <person name="Kazmierczak K.M."/>
            <person name="Andrzejewski T.M."/>
            <person name="Davidsen T.M."/>
            <person name="Wayne K.J."/>
            <person name="Tettelin H."/>
            <person name="Glass J.I."/>
            <person name="Rusch D."/>
            <person name="Podicherti R."/>
            <person name="Tsui H.-C.T."/>
            <person name="Winkler M.E."/>
        </authorList>
    </citation>
    <scope>NUCLEOTIDE SEQUENCE</scope>
</reference>
<proteinExistence type="predicted"/>
<dbReference type="SMART" id="SM01080">
    <property type="entry name" value="CHASE2"/>
    <property type="match status" value="1"/>
</dbReference>
<gene>
    <name evidence="2" type="ORF">METZ01_LOCUS272362</name>
</gene>
<organism evidence="2">
    <name type="scientific">marine metagenome</name>
    <dbReference type="NCBI Taxonomy" id="408172"/>
    <lineage>
        <taxon>unclassified sequences</taxon>
        <taxon>metagenomes</taxon>
        <taxon>ecological metagenomes</taxon>
    </lineage>
</organism>
<dbReference type="InterPro" id="IPR007890">
    <property type="entry name" value="CHASE2"/>
</dbReference>
<protein>
    <recommendedName>
        <fullName evidence="1">CHASE2 domain-containing protein</fullName>
    </recommendedName>
</protein>
<dbReference type="AlphaFoldDB" id="A0A382K5G3"/>
<accession>A0A382K5G3</accession>
<evidence type="ECO:0000259" key="1">
    <source>
        <dbReference type="SMART" id="SM01080"/>
    </source>
</evidence>